<dbReference type="GO" id="GO:0016757">
    <property type="term" value="F:glycosyltransferase activity"/>
    <property type="evidence" value="ECO:0007669"/>
    <property type="project" value="UniProtKB-KW"/>
</dbReference>
<keyword evidence="2" id="KW-0328">Glycosyltransferase</keyword>
<protein>
    <submittedName>
        <fullName evidence="2">Phosphoglycan beta 1,3 galactosyltransferase 2</fullName>
    </submittedName>
</protein>
<organism evidence="2 3">
    <name type="scientific">Leishmania donovani</name>
    <dbReference type="NCBI Taxonomy" id="5661"/>
    <lineage>
        <taxon>Eukaryota</taxon>
        <taxon>Discoba</taxon>
        <taxon>Euglenozoa</taxon>
        <taxon>Kinetoplastea</taxon>
        <taxon>Metakinetoplastina</taxon>
        <taxon>Trypanosomatida</taxon>
        <taxon>Trypanosomatidae</taxon>
        <taxon>Leishmaniinae</taxon>
        <taxon>Leishmania</taxon>
    </lineage>
</organism>
<dbReference type="GeneID" id="13389988"/>
<dbReference type="VEuPathDB" id="TriTrypDB:LdBPK_210010.1"/>
<dbReference type="KEGG" id="ldo:LDBPK_210010"/>
<evidence type="ECO:0000256" key="1">
    <source>
        <dbReference type="SAM" id="MobiDB-lite"/>
    </source>
</evidence>
<dbReference type="RefSeq" id="XP_003863416.1">
    <property type="nucleotide sequence ID" value="XM_003863368.1"/>
</dbReference>
<evidence type="ECO:0000313" key="3">
    <source>
        <dbReference type="Proteomes" id="UP000008980"/>
    </source>
</evidence>
<keyword evidence="2" id="KW-0808">Transferase</keyword>
<accession>E9BNA2</accession>
<name>E9BNA2_LEIDO</name>
<proteinExistence type="predicted"/>
<sequence>MAELRVHCLPRRAVHHEGRRRHVLEGATVLERPAACARWVGKTAQLDGDHSPQRGYPTDAGHRRRGGMPVSSVVVVRQS</sequence>
<reference evidence="2 3" key="1">
    <citation type="journal article" date="2011" name="Genome Res.">
        <title>Whole genome sequencing of multiple Leishmania donovani clinical isolates provides insights into population structure and mechanisms of drug resistance.</title>
        <authorList>
            <person name="Downing T."/>
            <person name="Imamura H."/>
            <person name="Decuypere S."/>
            <person name="Clark T.G."/>
            <person name="Coombs G.H."/>
            <person name="Cotton J.A."/>
            <person name="Hilley J.D."/>
            <person name="de Doncker S."/>
            <person name="Maes I."/>
            <person name="Mottram J.C."/>
            <person name="Quail M.A."/>
            <person name="Rijal S."/>
            <person name="Sanders M."/>
            <person name="Schonian G."/>
            <person name="Stark O."/>
            <person name="Sundar S."/>
            <person name="Vanaerschot M."/>
            <person name="Hertz-Fowler C."/>
            <person name="Dujardin J.C."/>
            <person name="Berriman M."/>
        </authorList>
    </citation>
    <scope>NUCLEOTIDE SEQUENCE [LARGE SCALE GENOMIC DNA]</scope>
    <source>
        <strain evidence="2 3">BPK282A1</strain>
    </source>
</reference>
<reference evidence="3" key="2">
    <citation type="submission" date="2011-02" db="EMBL/GenBank/DDBJ databases">
        <title>Whole genome sequencing of Leishmania donovani clinical lines reveals dynamic variation related to drug resistance.</title>
        <authorList>
            <person name="Downing T."/>
            <person name="Imamura H."/>
            <person name="Sanders M."/>
            <person name="Decuypere S."/>
            <person name="Hertz-Fowler C."/>
            <person name="Clark T.G."/>
            <person name="Rijal S."/>
            <person name="Sundar S."/>
            <person name="Quail M.A."/>
            <person name="De Doncker S."/>
            <person name="Maes I."/>
            <person name="Vanaerschot M."/>
            <person name="Stark O."/>
            <person name="Schonian G."/>
            <person name="Dujardin J.C."/>
            <person name="Berriman M."/>
        </authorList>
    </citation>
    <scope>NUCLEOTIDE SEQUENCE [LARGE SCALE GENOMIC DNA]</scope>
    <source>
        <strain evidence="3">BPK282A1</strain>
    </source>
</reference>
<feature type="region of interest" description="Disordered" evidence="1">
    <location>
        <begin position="43"/>
        <end position="79"/>
    </location>
</feature>
<evidence type="ECO:0000313" key="2">
    <source>
        <dbReference type="EMBL" id="CBZ36730.1"/>
    </source>
</evidence>
<dbReference type="EMBL" id="FR799618">
    <property type="protein sequence ID" value="CBZ36730.1"/>
    <property type="molecule type" value="Genomic_DNA"/>
</dbReference>
<dbReference type="Proteomes" id="UP000008980">
    <property type="component" value="Chromosome 31"/>
</dbReference>
<dbReference type="AlphaFoldDB" id="E9BNA2"/>
<gene>
    <name evidence="2" type="ORF">LDBPK_210010</name>
</gene>